<organism evidence="1 2">
    <name type="scientific">Amphritea atlantica</name>
    <dbReference type="NCBI Taxonomy" id="355243"/>
    <lineage>
        <taxon>Bacteria</taxon>
        <taxon>Pseudomonadati</taxon>
        <taxon>Pseudomonadota</taxon>
        <taxon>Gammaproteobacteria</taxon>
        <taxon>Oceanospirillales</taxon>
        <taxon>Oceanospirillaceae</taxon>
        <taxon>Amphritea</taxon>
    </lineage>
</organism>
<gene>
    <name evidence="1" type="ORF">KDX31_12890</name>
</gene>
<dbReference type="Proteomes" id="UP001059950">
    <property type="component" value="Chromosome"/>
</dbReference>
<name>A0ABY5GSI9_9GAMM</name>
<reference evidence="1" key="1">
    <citation type="submission" date="2021-04" db="EMBL/GenBank/DDBJ databases">
        <title>Oceanospirillales bacteria with DddD are important DMSP degraders in coastal seawater.</title>
        <authorList>
            <person name="Liu J."/>
        </authorList>
    </citation>
    <scope>NUCLEOTIDE SEQUENCE</scope>
    <source>
        <strain evidence="1">GY6</strain>
    </source>
</reference>
<keyword evidence="2" id="KW-1185">Reference proteome</keyword>
<sequence length="72" mass="8598">MFTTYYYIDLYNKQNRPETEHEYFLRMASEQEQALLIAKRAARVKKVKQIFAKVLSLFNTMQYAKPGSQYGH</sequence>
<protein>
    <recommendedName>
        <fullName evidence="3">Transposase</fullName>
    </recommendedName>
</protein>
<accession>A0ABY5GSI9</accession>
<proteinExistence type="predicted"/>
<dbReference type="EMBL" id="CP073344">
    <property type="protein sequence ID" value="UTW02252.1"/>
    <property type="molecule type" value="Genomic_DNA"/>
</dbReference>
<evidence type="ECO:0000313" key="1">
    <source>
        <dbReference type="EMBL" id="UTW02252.1"/>
    </source>
</evidence>
<evidence type="ECO:0000313" key="2">
    <source>
        <dbReference type="Proteomes" id="UP001059950"/>
    </source>
</evidence>
<evidence type="ECO:0008006" key="3">
    <source>
        <dbReference type="Google" id="ProtNLM"/>
    </source>
</evidence>